<reference evidence="7" key="1">
    <citation type="submission" date="2023-01" db="EMBL/GenBank/DDBJ databases">
        <title>The genome sequence of Kordiimonadaceae bacterium 6D33.</title>
        <authorList>
            <person name="Liu Y."/>
        </authorList>
    </citation>
    <scope>NUCLEOTIDE SEQUENCE</scope>
    <source>
        <strain evidence="7">6D33</strain>
    </source>
</reference>
<protein>
    <submittedName>
        <fullName evidence="7">Histone deacetylase family protein</fullName>
    </submittedName>
</protein>
<keyword evidence="3" id="KW-0479">Metal-binding</keyword>
<dbReference type="GO" id="GO:0004407">
    <property type="term" value="F:histone deacetylase activity"/>
    <property type="evidence" value="ECO:0007669"/>
    <property type="project" value="TreeGrafter"/>
</dbReference>
<evidence type="ECO:0000256" key="3">
    <source>
        <dbReference type="ARBA" id="ARBA00022723"/>
    </source>
</evidence>
<dbReference type="PANTHER" id="PTHR10625">
    <property type="entry name" value="HISTONE DEACETYLASE HDAC1-RELATED"/>
    <property type="match status" value="1"/>
</dbReference>
<dbReference type="Proteomes" id="UP001217500">
    <property type="component" value="Chromosome"/>
</dbReference>
<dbReference type="GO" id="GO:0040029">
    <property type="term" value="P:epigenetic regulation of gene expression"/>
    <property type="evidence" value="ECO:0007669"/>
    <property type="project" value="TreeGrafter"/>
</dbReference>
<dbReference type="InterPro" id="IPR037138">
    <property type="entry name" value="His_deacetylse_dom_sf"/>
</dbReference>
<dbReference type="RefSeq" id="WP_289502780.1">
    <property type="nucleotide sequence ID" value="NZ_CP116805.1"/>
</dbReference>
<keyword evidence="4" id="KW-0378">Hydrolase</keyword>
<evidence type="ECO:0000256" key="5">
    <source>
        <dbReference type="ARBA" id="ARBA00022833"/>
    </source>
</evidence>
<dbReference type="AlphaFoldDB" id="A0AAE9XTT6"/>
<keyword evidence="5" id="KW-0862">Zinc</keyword>
<dbReference type="CDD" id="cd10001">
    <property type="entry name" value="HDAC_classII_APAH"/>
    <property type="match status" value="1"/>
</dbReference>
<gene>
    <name evidence="7" type="ORF">PH603_12050</name>
</gene>
<dbReference type="PANTHER" id="PTHR10625:SF17">
    <property type="entry name" value="HISTONE DEACETYLASE 8"/>
    <property type="match status" value="1"/>
</dbReference>
<dbReference type="KEGG" id="gso:PH603_12050"/>
<comment type="similarity">
    <text evidence="2">Belongs to the histone deacetylase family.</text>
</comment>
<dbReference type="PRINTS" id="PR01270">
    <property type="entry name" value="HDASUPER"/>
</dbReference>
<dbReference type="EMBL" id="CP116805">
    <property type="protein sequence ID" value="WCL53268.1"/>
    <property type="molecule type" value="Genomic_DNA"/>
</dbReference>
<dbReference type="Gene3D" id="3.40.800.20">
    <property type="entry name" value="Histone deacetylase domain"/>
    <property type="match status" value="1"/>
</dbReference>
<dbReference type="InterPro" id="IPR000286">
    <property type="entry name" value="HDACs"/>
</dbReference>
<dbReference type="GO" id="GO:0046872">
    <property type="term" value="F:metal ion binding"/>
    <property type="evidence" value="ECO:0007669"/>
    <property type="project" value="UniProtKB-KW"/>
</dbReference>
<evidence type="ECO:0000256" key="4">
    <source>
        <dbReference type="ARBA" id="ARBA00022801"/>
    </source>
</evidence>
<dbReference type="GO" id="GO:0016787">
    <property type="term" value="F:hydrolase activity"/>
    <property type="evidence" value="ECO:0007669"/>
    <property type="project" value="UniProtKB-KW"/>
</dbReference>
<organism evidence="7 8">
    <name type="scientific">Gimibacter soli</name>
    <dbReference type="NCBI Taxonomy" id="3024400"/>
    <lineage>
        <taxon>Bacteria</taxon>
        <taxon>Pseudomonadati</taxon>
        <taxon>Pseudomonadota</taxon>
        <taxon>Alphaproteobacteria</taxon>
        <taxon>Kordiimonadales</taxon>
        <taxon>Temperatibacteraceae</taxon>
        <taxon>Gimibacter</taxon>
    </lineage>
</organism>
<dbReference type="InterPro" id="IPR023696">
    <property type="entry name" value="Ureohydrolase_dom_sf"/>
</dbReference>
<accession>A0AAE9XTT6</accession>
<comment type="cofactor">
    <cofactor evidence="1">
        <name>Zn(2+)</name>
        <dbReference type="ChEBI" id="CHEBI:29105"/>
    </cofactor>
</comment>
<dbReference type="InterPro" id="IPR023801">
    <property type="entry name" value="His_deacetylse_dom"/>
</dbReference>
<dbReference type="Pfam" id="PF00850">
    <property type="entry name" value="Hist_deacetyl"/>
    <property type="match status" value="1"/>
</dbReference>
<feature type="domain" description="Histone deacetylase" evidence="6">
    <location>
        <begin position="26"/>
        <end position="334"/>
    </location>
</feature>
<evidence type="ECO:0000256" key="1">
    <source>
        <dbReference type="ARBA" id="ARBA00001947"/>
    </source>
</evidence>
<evidence type="ECO:0000259" key="6">
    <source>
        <dbReference type="Pfam" id="PF00850"/>
    </source>
</evidence>
<keyword evidence="8" id="KW-1185">Reference proteome</keyword>
<evidence type="ECO:0000313" key="8">
    <source>
        <dbReference type="Proteomes" id="UP001217500"/>
    </source>
</evidence>
<evidence type="ECO:0000256" key="2">
    <source>
        <dbReference type="ARBA" id="ARBA00005947"/>
    </source>
</evidence>
<sequence>MLIFHSDAANLHDPEHFFRMGKPINHPENAGRYRLLYDAVAGGPHELRQAGDLGREPITRVHDAGYVEFLATAWERGKAEGLTGDEINTTQFSVLPPLQRPTTVQGQMGLYASDTSVGIRAGTWDAVYGAAQTALSGAEAVLAGERAAYALCRPPGHHASAARGSGFCFLNNAAIATEHLRGRYEGVAVLDIDVHHGDGTQRIFYERGDVLTVSVHASTQGYFPHYTGGADETGAGDGAGYNLNIPLAHQSGDAEYLAAIATGLKRIAAFEPGALVVSLGLDAAAEDPVGVLNVTGEGFAKAARMIAAAGLPTLLVQEGGYPSEALPRNLVSFLAGFEDA</sequence>
<name>A0AAE9XTT6_9PROT</name>
<evidence type="ECO:0000313" key="7">
    <source>
        <dbReference type="EMBL" id="WCL53268.1"/>
    </source>
</evidence>
<proteinExistence type="inferred from homology"/>
<dbReference type="SUPFAM" id="SSF52768">
    <property type="entry name" value="Arginase/deacetylase"/>
    <property type="match status" value="1"/>
</dbReference>